<keyword evidence="2" id="KW-0812">Transmembrane</keyword>
<dbReference type="EMBL" id="PJQD01000023">
    <property type="protein sequence ID" value="POY74595.1"/>
    <property type="molecule type" value="Genomic_DNA"/>
</dbReference>
<feature type="region of interest" description="Disordered" evidence="1">
    <location>
        <begin position="564"/>
        <end position="593"/>
    </location>
</feature>
<dbReference type="InterPro" id="IPR018571">
    <property type="entry name" value="Membrane_anchor_Opy2_N"/>
</dbReference>
<organism evidence="4 5">
    <name type="scientific">Rhodotorula taiwanensis</name>
    <dbReference type="NCBI Taxonomy" id="741276"/>
    <lineage>
        <taxon>Eukaryota</taxon>
        <taxon>Fungi</taxon>
        <taxon>Dikarya</taxon>
        <taxon>Basidiomycota</taxon>
        <taxon>Pucciniomycotina</taxon>
        <taxon>Microbotryomycetes</taxon>
        <taxon>Sporidiobolales</taxon>
        <taxon>Sporidiobolaceae</taxon>
        <taxon>Rhodotorula</taxon>
    </lineage>
</organism>
<reference evidence="4 5" key="1">
    <citation type="journal article" date="2018" name="Front. Microbiol.">
        <title>Prospects for Fungal Bioremediation of Acidic Radioactive Waste Sites: Characterization and Genome Sequence of Rhodotorula taiwanensis MD1149.</title>
        <authorList>
            <person name="Tkavc R."/>
            <person name="Matrosova V.Y."/>
            <person name="Grichenko O.E."/>
            <person name="Gostincar C."/>
            <person name="Volpe R.P."/>
            <person name="Klimenkova P."/>
            <person name="Gaidamakova E.K."/>
            <person name="Zhou C.E."/>
            <person name="Stewart B.J."/>
            <person name="Lyman M.G."/>
            <person name="Malfatti S.A."/>
            <person name="Rubinfeld B."/>
            <person name="Courtot M."/>
            <person name="Singh J."/>
            <person name="Dalgard C.L."/>
            <person name="Hamilton T."/>
            <person name="Frey K.G."/>
            <person name="Gunde-Cimerman N."/>
            <person name="Dugan L."/>
            <person name="Daly M.J."/>
        </authorList>
    </citation>
    <scope>NUCLEOTIDE SEQUENCE [LARGE SCALE GENOMIC DNA]</scope>
    <source>
        <strain evidence="4 5">MD1149</strain>
    </source>
</reference>
<gene>
    <name evidence="4" type="ORF">BMF94_2356</name>
</gene>
<dbReference type="STRING" id="741276.A0A2S5BCT9"/>
<dbReference type="OrthoDB" id="2402916at2759"/>
<feature type="region of interest" description="Disordered" evidence="1">
    <location>
        <begin position="636"/>
        <end position="719"/>
    </location>
</feature>
<feature type="region of interest" description="Disordered" evidence="1">
    <location>
        <begin position="216"/>
        <end position="256"/>
    </location>
</feature>
<evidence type="ECO:0000313" key="4">
    <source>
        <dbReference type="EMBL" id="POY74595.1"/>
    </source>
</evidence>
<evidence type="ECO:0000256" key="2">
    <source>
        <dbReference type="SAM" id="Phobius"/>
    </source>
</evidence>
<keyword evidence="2" id="KW-0472">Membrane</keyword>
<feature type="domain" description="Membrane anchor Opy2 N-terminal" evidence="3">
    <location>
        <begin position="5"/>
        <end position="39"/>
    </location>
</feature>
<feature type="compositionally biased region" description="Polar residues" evidence="1">
    <location>
        <begin position="706"/>
        <end position="719"/>
    </location>
</feature>
<feature type="compositionally biased region" description="Low complexity" evidence="1">
    <location>
        <begin position="653"/>
        <end position="664"/>
    </location>
</feature>
<feature type="region of interest" description="Disordered" evidence="1">
    <location>
        <begin position="294"/>
        <end position="315"/>
    </location>
</feature>
<feature type="region of interest" description="Disordered" evidence="1">
    <location>
        <begin position="327"/>
        <end position="360"/>
    </location>
</feature>
<feature type="compositionally biased region" description="Polar residues" evidence="1">
    <location>
        <begin position="477"/>
        <end position="489"/>
    </location>
</feature>
<dbReference type="Proteomes" id="UP000237144">
    <property type="component" value="Unassembled WGS sequence"/>
</dbReference>
<feature type="transmembrane region" description="Helical" evidence="2">
    <location>
        <begin position="59"/>
        <end position="81"/>
    </location>
</feature>
<feature type="compositionally biased region" description="Acidic residues" evidence="1">
    <location>
        <begin position="747"/>
        <end position="758"/>
    </location>
</feature>
<proteinExistence type="predicted"/>
<keyword evidence="2" id="KW-1133">Transmembrane helix</keyword>
<evidence type="ECO:0000256" key="1">
    <source>
        <dbReference type="SAM" id="MobiDB-lite"/>
    </source>
</evidence>
<protein>
    <recommendedName>
        <fullName evidence="3">Membrane anchor Opy2 N-terminal domain-containing protein</fullName>
    </recommendedName>
</protein>
<feature type="compositionally biased region" description="Polar residues" evidence="1">
    <location>
        <begin position="571"/>
        <end position="593"/>
    </location>
</feature>
<feature type="compositionally biased region" description="Basic and acidic residues" evidence="1">
    <location>
        <begin position="759"/>
        <end position="770"/>
    </location>
</feature>
<dbReference type="AlphaFoldDB" id="A0A2S5BCT9"/>
<keyword evidence="5" id="KW-1185">Reference proteome</keyword>
<evidence type="ECO:0000313" key="5">
    <source>
        <dbReference type="Proteomes" id="UP000237144"/>
    </source>
</evidence>
<evidence type="ECO:0000259" key="3">
    <source>
        <dbReference type="Pfam" id="PF09463"/>
    </source>
</evidence>
<feature type="region of interest" description="Disordered" evidence="1">
    <location>
        <begin position="733"/>
        <end position="823"/>
    </location>
</feature>
<feature type="compositionally biased region" description="Low complexity" evidence="1">
    <location>
        <begin position="339"/>
        <end position="359"/>
    </location>
</feature>
<accession>A0A2S5BCT9</accession>
<sequence>MSSGCISCPDPIGPCPSCPSGQVCQQISQSCQTCAKRVCVADTASSGKSGGGPSTGATVGGALGGVIGVAVILAAVYFFWWRPRGLAASRKRYSQHLVKRQSKVAEKRQSQLDPAAAQGGAGQPAETDRATKRTSVHLNLGAPGETSRVSRRNTSPANGREGGALITGRTSEDDDPFGDQDRSSIGTFNDASSIHDSEFSFRSSRTNVIPIAYIPPHSSSVSISDAQRGAYGQSDSGVGGGPLPPPRSSAGFRASVPASMASRDSLALAGAELIELNPLPPVLTLDMPAVPHGATANGAPIRPPRSPGLDLNLPKISSPLAAGSSTSFGAGDAAGGSGKSSPTFLSPGSTSPSTGRGVSVLLDPSARSRAQSHMSTFTTRSGNSTMSYILDPPQIITPVSAQGVRRVELHQGQAGLVKFGTSGAPALPSGLAVASAVPLPNSPISPTDSFNPFDDANEERRLSGMASHDTLRRSVRPVSSATDTSRWTSSSFASDALEGGVQFLQGQTVTFTNPNSPLPVTPAARTASGVSFDMPTSARSSEAFETGTASRALTNQNSAWSLATVKPDGASTPQASAMSPSQSRDSNVSVSTSGTHMSVLEGIPFLAPDASSDESVPRQASTSSISLGLPVNVTSQADLSSSRGSQAMPQPVPALAASPSSRPPTISSLDGNHDDDALPAPFLPFAGQQPTSTVSSTPTVTPGQGPHTTGSGQGGRVQSTAISVRSGFGSGLSQIPFQLGFPSGFGDGEDLEEEDEDGAERRSMASRDSRFPPSEAGDEDDSGFAVTPPAAAETGGDDADDPFGAHAEVDHRPTSVAPDPRASVDSLALAMGLSQSLDAQAAGQS</sequence>
<dbReference type="Pfam" id="PF09463">
    <property type="entry name" value="Opy2"/>
    <property type="match status" value="1"/>
</dbReference>
<comment type="caution">
    <text evidence="4">The sequence shown here is derived from an EMBL/GenBank/DDBJ whole genome shotgun (WGS) entry which is preliminary data.</text>
</comment>
<name>A0A2S5BCT9_9BASI</name>
<feature type="compositionally biased region" description="Low complexity" evidence="1">
    <location>
        <begin position="690"/>
        <end position="702"/>
    </location>
</feature>
<feature type="compositionally biased region" description="Polar residues" evidence="1">
    <location>
        <begin position="636"/>
        <end position="648"/>
    </location>
</feature>
<feature type="region of interest" description="Disordered" evidence="1">
    <location>
        <begin position="465"/>
        <end position="489"/>
    </location>
</feature>
<feature type="region of interest" description="Disordered" evidence="1">
    <location>
        <begin position="103"/>
        <end position="189"/>
    </location>
</feature>